<reference evidence="1 2" key="1">
    <citation type="journal article" date="2019" name="Emerg. Microbes Infect.">
        <title>Comprehensive subspecies identification of 175 nontuberculous mycobacteria species based on 7547 genomic profiles.</title>
        <authorList>
            <person name="Matsumoto Y."/>
            <person name="Kinjo T."/>
            <person name="Motooka D."/>
            <person name="Nabeya D."/>
            <person name="Jung N."/>
            <person name="Uechi K."/>
            <person name="Horii T."/>
            <person name="Iida T."/>
            <person name="Fujita J."/>
            <person name="Nakamura S."/>
        </authorList>
    </citation>
    <scope>NUCLEOTIDE SEQUENCE [LARGE SCALE GENOMIC DNA]</scope>
    <source>
        <strain evidence="1 2">JCM 18565</strain>
    </source>
</reference>
<gene>
    <name evidence="1" type="ORF">MPRG_63310</name>
</gene>
<sequence>MPVGAHQIGQKLGVPCIGLGPRYAVALAVAGGRQRIDRIHLIPSRNERLDPQATVGFNPDHDLVWFFDVPSKELMELADAGKPLG</sequence>
<keyword evidence="1" id="KW-0614">Plasmid</keyword>
<dbReference type="Proteomes" id="UP000465240">
    <property type="component" value="Unassembled WGS sequence"/>
</dbReference>
<evidence type="ECO:0000313" key="1">
    <source>
        <dbReference type="EMBL" id="GFG83055.1"/>
    </source>
</evidence>
<keyword evidence="2" id="KW-1185">Reference proteome</keyword>
<comment type="caution">
    <text evidence="1">The sequence shown here is derived from an EMBL/GenBank/DDBJ whole genome shotgun (WGS) entry which is preliminary data.</text>
</comment>
<evidence type="ECO:0000313" key="2">
    <source>
        <dbReference type="Proteomes" id="UP000465240"/>
    </source>
</evidence>
<protein>
    <submittedName>
        <fullName evidence="1">Uncharacterized protein</fullName>
    </submittedName>
</protein>
<organism evidence="1 2">
    <name type="scientific">Mycobacterium paragordonae</name>
    <dbReference type="NCBI Taxonomy" id="1389713"/>
    <lineage>
        <taxon>Bacteria</taxon>
        <taxon>Bacillati</taxon>
        <taxon>Actinomycetota</taxon>
        <taxon>Actinomycetes</taxon>
        <taxon>Mycobacteriales</taxon>
        <taxon>Mycobacteriaceae</taxon>
        <taxon>Mycobacterium</taxon>
    </lineage>
</organism>
<geneLocation type="plasmid" evidence="1">
    <name>pJCM18565</name>
</geneLocation>
<name>A0ABQ1CF32_9MYCO</name>
<proteinExistence type="predicted"/>
<dbReference type="EMBL" id="BLKX01000002">
    <property type="protein sequence ID" value="GFG83055.1"/>
    <property type="molecule type" value="Genomic_DNA"/>
</dbReference>
<accession>A0ABQ1CF32</accession>